<gene>
    <name evidence="2" type="ORF">TPC1_17001</name>
</gene>
<keyword evidence="1" id="KW-1133">Transmembrane helix</keyword>
<dbReference type="EMBL" id="GDID01005204">
    <property type="protein sequence ID" value="JAP91402.1"/>
    <property type="molecule type" value="Transcribed_RNA"/>
</dbReference>
<feature type="non-terminal residue" evidence="2">
    <location>
        <position position="1"/>
    </location>
</feature>
<evidence type="ECO:0008006" key="3">
    <source>
        <dbReference type="Google" id="ProtNLM"/>
    </source>
</evidence>
<keyword evidence="1" id="KW-0812">Transmembrane</keyword>
<sequence>GNEQLLYGFRSYSKNGIQQKSYLCSPTCNFYENLQSGLICRTDCESPNGFVETNIANTVGYECKLCPYAFIDQISYFGAGKCCNQSCPSSRPFLETINQQYFRCSSKCAFVQRIDEGYLCTSLCDDYQKGYIDFSLFGVYSRLCQEQCAGDLFYTFYSYQNVTFCVDDCLSVQSQVFALNGTDLYCESIVNCAFLVQIDTKYICQQSCNYQFQSSELFNQLVKFCVNCTGYTLSTGQCLEVNCSQLPASPIYNQTECLSAALFVEEINFEYYATNSCSTNGFQLTQISTNIQVNLCKNCSFIIISQYDAGECVDACGKYQFIKNQTCIDSCEFVSGRYCLDSCSQIRVLYGQKYCENCSLIEDGWCVEVCSPWKFLQIEQNVTYCVENCNFIGSQNECMQSCTLQYQPRFVANTLQRFCVECPFKDQPIIFSSYRCTFHCDFVSEQFCVENCLVSKIKFMPTFYLECADCTLIQDYYYANVNKTVKVCIESCEKQIITNYILNKTECVEFRNCLSQKNLVFHHNQCKSSCSGFLVDKINLICEDSCPTPYVIQTVQGIENQRVCVEKCPQDVRIVLDDIDKLCTSECDYFVNDNNLSQFALCQENCSSNISNQMGQCLESCEIIKNSTCIHECDQLLIPIKMKNDVYILSCVEICYQPYVFQNKSHCLAHCDDDQYTQVQQQFICQSCVLFQVTNIGKQCYNQCPNYQVLSTNECVLAVGDGNTECIYQSNYSNYCQKYCPSLIEQLQTHNRCVSQCSPQFFQKDEYCLQNCPIVSYNNVCLDSCTSQFFIKQQFQCTDSCIIQQLGVCINDCQGILINNTCIECQNNLVVYSNGFCSENIMIKQQNIQSSVVSNKFIIIILSTVDLIALVIIIALLINNKNKLNKNQKQDATKNKTYNQIDFNYAIDQNENIAIEKLIKSEKIQNELDHSRKDQKLDKQLFL</sequence>
<keyword evidence="1" id="KW-0472">Membrane</keyword>
<proteinExistence type="predicted"/>
<reference evidence="2" key="1">
    <citation type="submission" date="2015-07" db="EMBL/GenBank/DDBJ databases">
        <title>Adaptation to a free-living lifestyle via gene acquisitions in the diplomonad Trepomonas sp. PC1.</title>
        <authorList>
            <person name="Xu F."/>
            <person name="Jerlstrom-Hultqvist J."/>
            <person name="Kolisko M."/>
            <person name="Simpson A.G.B."/>
            <person name="Roger A.J."/>
            <person name="Svard S.G."/>
            <person name="Andersson J.O."/>
        </authorList>
    </citation>
    <scope>NUCLEOTIDE SEQUENCE</scope>
    <source>
        <strain evidence="2">PC1</strain>
    </source>
</reference>
<name>A0A146K3E2_9EUKA</name>
<feature type="transmembrane region" description="Helical" evidence="1">
    <location>
        <begin position="857"/>
        <end position="878"/>
    </location>
</feature>
<evidence type="ECO:0000313" key="2">
    <source>
        <dbReference type="EMBL" id="JAP91402.1"/>
    </source>
</evidence>
<accession>A0A146K3E2</accession>
<organism evidence="2">
    <name type="scientific">Trepomonas sp. PC1</name>
    <dbReference type="NCBI Taxonomy" id="1076344"/>
    <lineage>
        <taxon>Eukaryota</taxon>
        <taxon>Metamonada</taxon>
        <taxon>Diplomonadida</taxon>
        <taxon>Hexamitidae</taxon>
        <taxon>Hexamitinae</taxon>
        <taxon>Trepomonas</taxon>
    </lineage>
</organism>
<evidence type="ECO:0000256" key="1">
    <source>
        <dbReference type="SAM" id="Phobius"/>
    </source>
</evidence>
<dbReference type="AlphaFoldDB" id="A0A146K3E2"/>
<protein>
    <recommendedName>
        <fullName evidence="3">Transmembrane protein</fullName>
    </recommendedName>
</protein>